<proteinExistence type="predicted"/>
<dbReference type="GeneID" id="110080438"/>
<accession>A0ABM5G756</accession>
<reference evidence="4" key="1">
    <citation type="submission" date="2025-08" db="UniProtKB">
        <authorList>
            <consortium name="RefSeq"/>
        </authorList>
    </citation>
    <scope>IDENTIFICATION</scope>
</reference>
<dbReference type="PANTHER" id="PTHR32094:SF5">
    <property type="entry name" value="FANCONI ANEMIA GROUP E PROTEIN"/>
    <property type="match status" value="1"/>
</dbReference>
<dbReference type="Pfam" id="PF11510">
    <property type="entry name" value="FA_FANCE"/>
    <property type="match status" value="1"/>
</dbReference>
<gene>
    <name evidence="4" type="primary">FANCE</name>
</gene>
<evidence type="ECO:0000259" key="2">
    <source>
        <dbReference type="Pfam" id="PF11510"/>
    </source>
</evidence>
<sequence>MGEGRPGLAAEELRRKSSARNMESLTAPWSQRLDKWSRLLLCTLMSGHWGALSAFRALQRSQSGDEARQGFNWQIFTQNLCSQEPVLEGPKKTLILKPLLLLLPVLCQRNLFSLLLTLQSVVPKGCLSRLVQVSRQYPCPDPWVQRLRDFLEVGLQEKTSVTPVLLSDACQQELKDLCQKVMAPRCSNANSERKLSWYIKPSDPCLVPSGNTPVSGSQIRKSKKVAQEHLGPEEGERERKRSRLDAELDVQHLEVHAALEGFNWAATGNELMMEVSGNEYVESLSNNVYQTSLEETVTEKRGTNLSPKKDIAAEVPDHIKAHVPKLKEQLEMQLDHSDGIAPPELQILNDCTPRQLEGLCSLLQLSECPDNELLHFCTWLMALSPDLGYSNAAVFAAKLFLPRVLSLTEPASWPLTTALMMFSSKYSRPICCTLISSIVQAPEKGREQIKLVCKLIEECLEPEYMQLIFSHIVEVPWSEDLLTIVHSLLERQVELSTEFFNVLVINLCQMSQEFAKSMQYAKLVLTVLTKYQNNIKGEKLPAEDEQKILHKGRFFVLQGMKKRNCHCSLFWIKQYTSQ</sequence>
<feature type="region of interest" description="Disordered" evidence="1">
    <location>
        <begin position="209"/>
        <end position="242"/>
    </location>
</feature>
<feature type="domain" description="Fanconi Anaemia group E protein C-terminal" evidence="2">
    <location>
        <begin position="313"/>
        <end position="536"/>
    </location>
</feature>
<dbReference type="Proteomes" id="UP001652642">
    <property type="component" value="Chromosome 4"/>
</dbReference>
<dbReference type="RefSeq" id="XP_072853481.1">
    <property type="nucleotide sequence ID" value="XM_072997380.1"/>
</dbReference>
<keyword evidence="3" id="KW-1185">Reference proteome</keyword>
<feature type="compositionally biased region" description="Basic and acidic residues" evidence="1">
    <location>
        <begin position="225"/>
        <end position="242"/>
    </location>
</feature>
<organism evidence="3 4">
    <name type="scientific">Pogona vitticeps</name>
    <name type="common">central bearded dragon</name>
    <dbReference type="NCBI Taxonomy" id="103695"/>
    <lineage>
        <taxon>Eukaryota</taxon>
        <taxon>Metazoa</taxon>
        <taxon>Chordata</taxon>
        <taxon>Craniata</taxon>
        <taxon>Vertebrata</taxon>
        <taxon>Euteleostomi</taxon>
        <taxon>Lepidosauria</taxon>
        <taxon>Squamata</taxon>
        <taxon>Bifurcata</taxon>
        <taxon>Unidentata</taxon>
        <taxon>Episquamata</taxon>
        <taxon>Toxicofera</taxon>
        <taxon>Iguania</taxon>
        <taxon>Acrodonta</taxon>
        <taxon>Agamidae</taxon>
        <taxon>Amphibolurinae</taxon>
        <taxon>Pogona</taxon>
    </lineage>
</organism>
<protein>
    <submittedName>
        <fullName evidence="4">Fanconi anemia group E protein isoform X1</fullName>
    </submittedName>
</protein>
<dbReference type="Gene3D" id="1.25.40.480">
    <property type="match status" value="1"/>
</dbReference>
<name>A0ABM5G756_9SAUR</name>
<feature type="compositionally biased region" description="Polar residues" evidence="1">
    <location>
        <begin position="209"/>
        <end position="219"/>
    </location>
</feature>
<dbReference type="PANTHER" id="PTHR32094">
    <property type="entry name" value="FANCONI ANEMIA GROUP E PROTEIN"/>
    <property type="match status" value="1"/>
</dbReference>
<dbReference type="InterPro" id="IPR021025">
    <property type="entry name" value="Fanconi_anaemia_gr_E_prot_C"/>
</dbReference>
<evidence type="ECO:0000256" key="1">
    <source>
        <dbReference type="SAM" id="MobiDB-lite"/>
    </source>
</evidence>
<dbReference type="InterPro" id="IPR039685">
    <property type="entry name" value="FANCE"/>
</dbReference>
<evidence type="ECO:0000313" key="3">
    <source>
        <dbReference type="Proteomes" id="UP001652642"/>
    </source>
</evidence>
<evidence type="ECO:0000313" key="4">
    <source>
        <dbReference type="RefSeq" id="XP_072853481.1"/>
    </source>
</evidence>